<feature type="transmembrane region" description="Helical" evidence="1">
    <location>
        <begin position="12"/>
        <end position="33"/>
    </location>
</feature>
<evidence type="ECO:0000313" key="3">
    <source>
        <dbReference type="EMBL" id="TQJ00566.1"/>
    </source>
</evidence>
<evidence type="ECO:0000313" key="4">
    <source>
        <dbReference type="Proteomes" id="UP000320876"/>
    </source>
</evidence>
<organism evidence="3 4">
    <name type="scientific">Amycolatopsis cihanbeyliensis</name>
    <dbReference type="NCBI Taxonomy" id="1128664"/>
    <lineage>
        <taxon>Bacteria</taxon>
        <taxon>Bacillati</taxon>
        <taxon>Actinomycetota</taxon>
        <taxon>Actinomycetes</taxon>
        <taxon>Pseudonocardiales</taxon>
        <taxon>Pseudonocardiaceae</taxon>
        <taxon>Amycolatopsis</taxon>
    </lineage>
</organism>
<feature type="domain" description="Peptidase S9 prolyl oligopeptidase catalytic" evidence="2">
    <location>
        <begin position="203"/>
        <end position="379"/>
    </location>
</feature>
<accession>A0A542DBX3</accession>
<dbReference type="OrthoDB" id="8111537at2"/>
<sequence>MIRNRPRRRTALIAVVVTVLLLGGATFGIGWYYSGEILSASAGGTVSYDDKVLESTAKTVTLAASDAATRPGEFTLLWEGGRHAEIGAVVKNAGGRAERTLLSGTPPPDGTDVAVANWAPANDPTTVGLDFEDVQVPTELGAAPAWYVPGRRDTWVIEVHGRNHTPGARAEGLRVMPVLHRLGLPILDITYRNDHNAPASPDGYSHLGESEWRDLEAAMKFATTKGARRFVLIGWSMGGMVVTQLLTNSRFADDVVAVVLDAPAIDMHAAVNLQATKRDIPTFLTPLADLFTDWRAGVDLGQMKALDHPPRVKPPTLLLHGDEDTTVPVQSSRALAAAADRLGWPIQYEEFPGTEHTGEWNADQDRYERLLTTFLTESLRE</sequence>
<evidence type="ECO:0000256" key="1">
    <source>
        <dbReference type="SAM" id="Phobius"/>
    </source>
</evidence>
<dbReference type="RefSeq" id="WP_141995482.1">
    <property type="nucleotide sequence ID" value="NZ_VFML01000001.1"/>
</dbReference>
<dbReference type="GO" id="GO:0008236">
    <property type="term" value="F:serine-type peptidase activity"/>
    <property type="evidence" value="ECO:0007669"/>
    <property type="project" value="InterPro"/>
</dbReference>
<dbReference type="GO" id="GO:0006508">
    <property type="term" value="P:proteolysis"/>
    <property type="evidence" value="ECO:0007669"/>
    <property type="project" value="InterPro"/>
</dbReference>
<keyword evidence="1" id="KW-0472">Membrane</keyword>
<dbReference type="InterPro" id="IPR001375">
    <property type="entry name" value="Peptidase_S9_cat"/>
</dbReference>
<protein>
    <recommendedName>
        <fullName evidence="2">Peptidase S9 prolyl oligopeptidase catalytic domain-containing protein</fullName>
    </recommendedName>
</protein>
<dbReference type="PANTHER" id="PTHR12277">
    <property type="entry name" value="ALPHA/BETA HYDROLASE DOMAIN-CONTAINING PROTEIN"/>
    <property type="match status" value="1"/>
</dbReference>
<dbReference type="InterPro" id="IPR029058">
    <property type="entry name" value="AB_hydrolase_fold"/>
</dbReference>
<dbReference type="Pfam" id="PF00326">
    <property type="entry name" value="Peptidase_S9"/>
    <property type="match status" value="1"/>
</dbReference>
<dbReference type="SUPFAM" id="SSF53474">
    <property type="entry name" value="alpha/beta-Hydrolases"/>
    <property type="match status" value="1"/>
</dbReference>
<proteinExistence type="predicted"/>
<keyword evidence="1" id="KW-1133">Transmembrane helix</keyword>
<keyword evidence="4" id="KW-1185">Reference proteome</keyword>
<evidence type="ECO:0000259" key="2">
    <source>
        <dbReference type="Pfam" id="PF00326"/>
    </source>
</evidence>
<name>A0A542DBX3_AMYCI</name>
<gene>
    <name evidence="3" type="ORF">FB471_0197</name>
</gene>
<dbReference type="Gene3D" id="3.40.50.1820">
    <property type="entry name" value="alpha/beta hydrolase"/>
    <property type="match status" value="1"/>
</dbReference>
<dbReference type="PANTHER" id="PTHR12277:SF79">
    <property type="entry name" value="XAA-PRO DIPEPTIDYL-PEPTIDASE-RELATED"/>
    <property type="match status" value="1"/>
</dbReference>
<keyword evidence="1" id="KW-0812">Transmembrane</keyword>
<dbReference type="EMBL" id="VFML01000001">
    <property type="protein sequence ID" value="TQJ00566.1"/>
    <property type="molecule type" value="Genomic_DNA"/>
</dbReference>
<dbReference type="Proteomes" id="UP000320876">
    <property type="component" value="Unassembled WGS sequence"/>
</dbReference>
<dbReference type="AlphaFoldDB" id="A0A542DBX3"/>
<comment type="caution">
    <text evidence="3">The sequence shown here is derived from an EMBL/GenBank/DDBJ whole genome shotgun (WGS) entry which is preliminary data.</text>
</comment>
<reference evidence="3 4" key="1">
    <citation type="submission" date="2019-06" db="EMBL/GenBank/DDBJ databases">
        <title>Sequencing the genomes of 1000 actinobacteria strains.</title>
        <authorList>
            <person name="Klenk H.-P."/>
        </authorList>
    </citation>
    <scope>NUCLEOTIDE SEQUENCE [LARGE SCALE GENOMIC DNA]</scope>
    <source>
        <strain evidence="3 4">DSM 45679</strain>
    </source>
</reference>